<proteinExistence type="inferred from homology"/>
<dbReference type="InterPro" id="IPR001619">
    <property type="entry name" value="Sec1-like"/>
</dbReference>
<gene>
    <name evidence="3" type="ORF">PXEA_LOCUS26973</name>
</gene>
<evidence type="ECO:0000313" key="4">
    <source>
        <dbReference type="Proteomes" id="UP000784294"/>
    </source>
</evidence>
<protein>
    <submittedName>
        <fullName evidence="3">Uncharacterized protein</fullName>
    </submittedName>
</protein>
<feature type="region of interest" description="Disordered" evidence="2">
    <location>
        <begin position="139"/>
        <end position="171"/>
    </location>
</feature>
<evidence type="ECO:0000256" key="2">
    <source>
        <dbReference type="SAM" id="MobiDB-lite"/>
    </source>
</evidence>
<dbReference type="PANTHER" id="PTHR11679">
    <property type="entry name" value="VESICLE PROTEIN SORTING-ASSOCIATED"/>
    <property type="match status" value="1"/>
</dbReference>
<dbReference type="InterPro" id="IPR027482">
    <property type="entry name" value="Sec1-like_dom2"/>
</dbReference>
<accession>A0A448XCB8</accession>
<dbReference type="Gene3D" id="3.40.50.1910">
    <property type="match status" value="1"/>
</dbReference>
<feature type="compositionally biased region" description="Gly residues" evidence="2">
    <location>
        <begin position="147"/>
        <end position="164"/>
    </location>
</feature>
<comment type="similarity">
    <text evidence="1">Belongs to the STXBP/unc-18/SEC1 family.</text>
</comment>
<name>A0A448XCB8_9PLAT</name>
<dbReference type="Pfam" id="PF00995">
    <property type="entry name" value="Sec1"/>
    <property type="match status" value="1"/>
</dbReference>
<dbReference type="SUPFAM" id="SSF56815">
    <property type="entry name" value="Sec1/munc18-like (SM) proteins"/>
    <property type="match status" value="1"/>
</dbReference>
<reference evidence="3" key="1">
    <citation type="submission" date="2018-11" db="EMBL/GenBank/DDBJ databases">
        <authorList>
            <consortium name="Pathogen Informatics"/>
        </authorList>
    </citation>
    <scope>NUCLEOTIDE SEQUENCE</scope>
</reference>
<evidence type="ECO:0000256" key="1">
    <source>
        <dbReference type="ARBA" id="ARBA00009884"/>
    </source>
</evidence>
<evidence type="ECO:0000313" key="3">
    <source>
        <dbReference type="EMBL" id="VEL33533.1"/>
    </source>
</evidence>
<dbReference type="OrthoDB" id="2228at2759"/>
<dbReference type="GO" id="GO:0016192">
    <property type="term" value="P:vesicle-mediated transport"/>
    <property type="evidence" value="ECO:0007669"/>
    <property type="project" value="InterPro"/>
</dbReference>
<organism evidence="3 4">
    <name type="scientific">Protopolystoma xenopodis</name>
    <dbReference type="NCBI Taxonomy" id="117903"/>
    <lineage>
        <taxon>Eukaryota</taxon>
        <taxon>Metazoa</taxon>
        <taxon>Spiralia</taxon>
        <taxon>Lophotrochozoa</taxon>
        <taxon>Platyhelminthes</taxon>
        <taxon>Monogenea</taxon>
        <taxon>Polyopisthocotylea</taxon>
        <taxon>Polystomatidea</taxon>
        <taxon>Polystomatidae</taxon>
        <taxon>Protopolystoma</taxon>
    </lineage>
</organism>
<dbReference type="AlphaFoldDB" id="A0A448XCB8"/>
<dbReference type="EMBL" id="CAAALY010245945">
    <property type="protein sequence ID" value="VEL33533.1"/>
    <property type="molecule type" value="Genomic_DNA"/>
</dbReference>
<dbReference type="InterPro" id="IPR036045">
    <property type="entry name" value="Sec1-like_sf"/>
</dbReference>
<keyword evidence="4" id="KW-1185">Reference proteome</keyword>
<dbReference type="Proteomes" id="UP000784294">
    <property type="component" value="Unassembled WGS sequence"/>
</dbReference>
<comment type="caution">
    <text evidence="3">The sequence shown here is derived from an EMBL/GenBank/DDBJ whole genome shotgun (WGS) entry which is preliminary data.</text>
</comment>
<sequence length="171" mass="17986">MEEDAGPGTFYRLLIARLSCENKDIIEEVCEDKLDPKLFPYFGGGPVRAGGRGPGGPESGGPISARYGQWHRDKTQQQRTGPRLIFFILGGISYSEMRCAYEVMELPSGKNWDILVGGTHLLVPEAFLSDLEKLSYMPGAAPTQNTGPGGGASAGVSSAGGSGVPVGPDAV</sequence>